<reference evidence="3" key="2">
    <citation type="submission" date="2015-01" db="EMBL/GenBank/DDBJ databases">
        <title>Evolutionary Origins and Diversification of the Mycorrhizal Mutualists.</title>
        <authorList>
            <consortium name="DOE Joint Genome Institute"/>
            <consortium name="Mycorrhizal Genomics Consortium"/>
            <person name="Kohler A."/>
            <person name="Kuo A."/>
            <person name="Nagy L.G."/>
            <person name="Floudas D."/>
            <person name="Copeland A."/>
            <person name="Barry K.W."/>
            <person name="Cichocki N."/>
            <person name="Veneault-Fourrey C."/>
            <person name="LaButti K."/>
            <person name="Lindquist E.A."/>
            <person name="Lipzen A."/>
            <person name="Lundell T."/>
            <person name="Morin E."/>
            <person name="Murat C."/>
            <person name="Riley R."/>
            <person name="Ohm R."/>
            <person name="Sun H."/>
            <person name="Tunlid A."/>
            <person name="Henrissat B."/>
            <person name="Grigoriev I.V."/>
            <person name="Hibbett D.S."/>
            <person name="Martin F."/>
        </authorList>
    </citation>
    <scope>NUCLEOTIDE SEQUENCE [LARGE SCALE GENOMIC DNA]</scope>
    <source>
        <strain evidence="3">LaAM-08-1</strain>
    </source>
</reference>
<feature type="region of interest" description="Disordered" evidence="1">
    <location>
        <begin position="71"/>
        <end position="147"/>
    </location>
</feature>
<dbReference type="EMBL" id="KN839031">
    <property type="protein sequence ID" value="KIJ91263.1"/>
    <property type="molecule type" value="Genomic_DNA"/>
</dbReference>
<keyword evidence="3" id="KW-1185">Reference proteome</keyword>
<dbReference type="HOGENOM" id="CLU_1927953_0_0_1"/>
<proteinExistence type="predicted"/>
<feature type="compositionally biased region" description="Basic and acidic residues" evidence="1">
    <location>
        <begin position="71"/>
        <end position="82"/>
    </location>
</feature>
<dbReference type="AlphaFoldDB" id="A0A0C9WSX3"/>
<sequence length="162" mass="17727">MLEIDIADVVEEDITSNIADFFNATDKGLHFLMSIDPALELILEFSNTAADRALATFKVRKLWCASPEPKDVVEEPKKEQAKKQISTTSNKVLVNSVKPPTKPAPAQKPTKVPVQKGPVQRSTAQGKEKAEYTSSLKSTSVLGKTDSLADEDQIMAEIENDV</sequence>
<evidence type="ECO:0000256" key="1">
    <source>
        <dbReference type="SAM" id="MobiDB-lite"/>
    </source>
</evidence>
<feature type="compositionally biased region" description="Polar residues" evidence="1">
    <location>
        <begin position="83"/>
        <end position="93"/>
    </location>
</feature>
<feature type="compositionally biased region" description="Polar residues" evidence="1">
    <location>
        <begin position="132"/>
        <end position="142"/>
    </location>
</feature>
<feature type="compositionally biased region" description="Low complexity" evidence="1">
    <location>
        <begin position="104"/>
        <end position="114"/>
    </location>
</feature>
<evidence type="ECO:0000313" key="2">
    <source>
        <dbReference type="EMBL" id="KIJ91263.1"/>
    </source>
</evidence>
<gene>
    <name evidence="2" type="ORF">K443DRAFT_14539</name>
</gene>
<organism evidence="2 3">
    <name type="scientific">Laccaria amethystina LaAM-08-1</name>
    <dbReference type="NCBI Taxonomy" id="1095629"/>
    <lineage>
        <taxon>Eukaryota</taxon>
        <taxon>Fungi</taxon>
        <taxon>Dikarya</taxon>
        <taxon>Basidiomycota</taxon>
        <taxon>Agaricomycotina</taxon>
        <taxon>Agaricomycetes</taxon>
        <taxon>Agaricomycetidae</taxon>
        <taxon>Agaricales</taxon>
        <taxon>Agaricineae</taxon>
        <taxon>Hydnangiaceae</taxon>
        <taxon>Laccaria</taxon>
    </lineage>
</organism>
<protein>
    <submittedName>
        <fullName evidence="2">Uncharacterized protein</fullName>
    </submittedName>
</protein>
<evidence type="ECO:0000313" key="3">
    <source>
        <dbReference type="Proteomes" id="UP000054477"/>
    </source>
</evidence>
<accession>A0A0C9WSX3</accession>
<name>A0A0C9WSX3_9AGAR</name>
<reference evidence="2 3" key="1">
    <citation type="submission" date="2014-04" db="EMBL/GenBank/DDBJ databases">
        <authorList>
            <consortium name="DOE Joint Genome Institute"/>
            <person name="Kuo A."/>
            <person name="Kohler A."/>
            <person name="Nagy L.G."/>
            <person name="Floudas D."/>
            <person name="Copeland A."/>
            <person name="Barry K.W."/>
            <person name="Cichocki N."/>
            <person name="Veneault-Fourrey C."/>
            <person name="LaButti K."/>
            <person name="Lindquist E.A."/>
            <person name="Lipzen A."/>
            <person name="Lundell T."/>
            <person name="Morin E."/>
            <person name="Murat C."/>
            <person name="Sun H."/>
            <person name="Tunlid A."/>
            <person name="Henrissat B."/>
            <person name="Grigoriev I.V."/>
            <person name="Hibbett D.S."/>
            <person name="Martin F."/>
            <person name="Nordberg H.P."/>
            <person name="Cantor M.N."/>
            <person name="Hua S.X."/>
        </authorList>
    </citation>
    <scope>NUCLEOTIDE SEQUENCE [LARGE SCALE GENOMIC DNA]</scope>
    <source>
        <strain evidence="2 3">LaAM-08-1</strain>
    </source>
</reference>
<dbReference type="Proteomes" id="UP000054477">
    <property type="component" value="Unassembled WGS sequence"/>
</dbReference>